<dbReference type="InParanoid" id="A0A1Q5PWI2"/>
<evidence type="ECO:0000313" key="2">
    <source>
        <dbReference type="EMBL" id="OKL51750.1"/>
    </source>
</evidence>
<organism evidence="2 3">
    <name type="scientific">Buchananella hordeovulneris</name>
    <dbReference type="NCBI Taxonomy" id="52770"/>
    <lineage>
        <taxon>Bacteria</taxon>
        <taxon>Bacillati</taxon>
        <taxon>Actinomycetota</taxon>
        <taxon>Actinomycetes</taxon>
        <taxon>Actinomycetales</taxon>
        <taxon>Actinomycetaceae</taxon>
        <taxon>Buchananella</taxon>
    </lineage>
</organism>
<dbReference type="Proteomes" id="UP000185612">
    <property type="component" value="Unassembled WGS sequence"/>
</dbReference>
<accession>A0A1Q5PWI2</accession>
<proteinExistence type="predicted"/>
<evidence type="ECO:0000256" key="1">
    <source>
        <dbReference type="SAM" id="MobiDB-lite"/>
    </source>
</evidence>
<name>A0A1Q5PWI2_9ACTO</name>
<comment type="caution">
    <text evidence="2">The sequence shown here is derived from an EMBL/GenBank/DDBJ whole genome shotgun (WGS) entry which is preliminary data.</text>
</comment>
<dbReference type="InterPro" id="IPR011044">
    <property type="entry name" value="Quino_amine_DH_bsu"/>
</dbReference>
<gene>
    <name evidence="2" type="ORF">BSZ40_06265</name>
</gene>
<feature type="region of interest" description="Disordered" evidence="1">
    <location>
        <begin position="20"/>
        <end position="46"/>
    </location>
</feature>
<dbReference type="AlphaFoldDB" id="A0A1Q5PWI2"/>
<feature type="compositionally biased region" description="Low complexity" evidence="1">
    <location>
        <begin position="33"/>
        <end position="45"/>
    </location>
</feature>
<keyword evidence="3" id="KW-1185">Reference proteome</keyword>
<protein>
    <submittedName>
        <fullName evidence="2">Uncharacterized protein</fullName>
    </submittedName>
</protein>
<evidence type="ECO:0000313" key="3">
    <source>
        <dbReference type="Proteomes" id="UP000185612"/>
    </source>
</evidence>
<dbReference type="SUPFAM" id="SSF50969">
    <property type="entry name" value="YVTN repeat-like/Quinoprotein amine dehydrogenase"/>
    <property type="match status" value="1"/>
</dbReference>
<sequence>MVALLLVVGGVAAAVKLSGKGQPAPAASSAVETSSSPTASAQPSPFVSLPPAAPAGGWANGAREAWRLNWGKGGKVAAFWRGNALVVLKFDTAEYRYAVYDYSAETANLRFDGKWHGSSGEISDRFQSAAWVGSKLVVPDPREKRPFVINVETGEAVEAPWGPDYAIHSVSDDSLVVTCRRIADTDCRVWDENLQEKAHLDVGVPLYYFGDIKVDGTTYLAFKERDTARVTILDATSGRVTRSTAIPENPSTNAFVSPLADGWLYEGYVQEGDKAVTKIMGYLTPGGVWWEQSKFSTEDINNRYPATGVALRQMTKRDFEAWLGGENNALVVKFLDDACTKIEIGPYQVTLPDTGNSIKDQDKCIFSYRGWLNIEEHVVELHAAVPKDKEHYQSEKYVHGHIDLKSGKYHEIPGAHDAYQQPQRTRQNVVFLVEEDGEVVAYVPRG</sequence>
<reference evidence="3" key="1">
    <citation type="submission" date="2016-12" db="EMBL/GenBank/DDBJ databases">
        <authorList>
            <person name="Meng X."/>
        </authorList>
    </citation>
    <scope>NUCLEOTIDE SEQUENCE [LARGE SCALE GENOMIC DNA]</scope>
    <source>
        <strain evidence="3">DSM 20732</strain>
    </source>
</reference>
<dbReference type="EMBL" id="MQVS01000005">
    <property type="protein sequence ID" value="OKL51750.1"/>
    <property type="molecule type" value="Genomic_DNA"/>
</dbReference>